<comment type="caution">
    <text evidence="3">The sequence shown here is derived from an EMBL/GenBank/DDBJ whole genome shotgun (WGS) entry which is preliminary data.</text>
</comment>
<evidence type="ECO:0000313" key="3">
    <source>
        <dbReference type="EMBL" id="PWJ84354.1"/>
    </source>
</evidence>
<feature type="chain" id="PRO_5034258470" evidence="1">
    <location>
        <begin position="27"/>
        <end position="108"/>
    </location>
</feature>
<dbReference type="Proteomes" id="UP000245631">
    <property type="component" value="Unassembled WGS sequence"/>
</dbReference>
<dbReference type="InterPro" id="IPR025711">
    <property type="entry name" value="PepSY"/>
</dbReference>
<proteinExistence type="predicted"/>
<reference evidence="3 4" key="1">
    <citation type="submission" date="2018-05" db="EMBL/GenBank/DDBJ databases">
        <title>Genomic Encyclopedia of Type Strains, Phase IV (KMG-IV): sequencing the most valuable type-strain genomes for metagenomic binning, comparative biology and taxonomic classification.</title>
        <authorList>
            <person name="Goeker M."/>
        </authorList>
    </citation>
    <scope>NUCLEOTIDE SEQUENCE [LARGE SCALE GENOMIC DNA]</scope>
    <source>
        <strain evidence="3 4">DSM 2626</strain>
    </source>
</reference>
<gene>
    <name evidence="3" type="ORF">C8D77_1345</name>
</gene>
<evidence type="ECO:0000313" key="4">
    <source>
        <dbReference type="Proteomes" id="UP000245631"/>
    </source>
</evidence>
<dbReference type="EMBL" id="QGGH01000034">
    <property type="protein sequence ID" value="PWJ84354.1"/>
    <property type="molecule type" value="Genomic_DNA"/>
</dbReference>
<evidence type="ECO:0000259" key="2">
    <source>
        <dbReference type="Pfam" id="PF03413"/>
    </source>
</evidence>
<keyword evidence="1" id="KW-0732">Signal</keyword>
<dbReference type="AlphaFoldDB" id="A0A8E2W5C3"/>
<organism evidence="3 4">
    <name type="scientific">Rhizobium loti</name>
    <name type="common">Mesorhizobium loti</name>
    <dbReference type="NCBI Taxonomy" id="381"/>
    <lineage>
        <taxon>Bacteria</taxon>
        <taxon>Pseudomonadati</taxon>
        <taxon>Pseudomonadota</taxon>
        <taxon>Alphaproteobacteria</taxon>
        <taxon>Hyphomicrobiales</taxon>
        <taxon>Phyllobacteriaceae</taxon>
        <taxon>Mesorhizobium</taxon>
    </lineage>
</organism>
<evidence type="ECO:0000256" key="1">
    <source>
        <dbReference type="SAM" id="SignalP"/>
    </source>
</evidence>
<name>A0A8E2W5C3_RHILI</name>
<dbReference type="Gene3D" id="3.10.450.40">
    <property type="match status" value="1"/>
</dbReference>
<feature type="domain" description="PepSY" evidence="2">
    <location>
        <begin position="51"/>
        <end position="97"/>
    </location>
</feature>
<protein>
    <submittedName>
        <fullName evidence="3">Putative membrane protein YkoI</fullName>
    </submittedName>
</protein>
<dbReference type="Pfam" id="PF03413">
    <property type="entry name" value="PepSY"/>
    <property type="match status" value="1"/>
</dbReference>
<sequence>MRAILKRLAMAGLAGLVLAQPLCARADEDDDGDHDRARDLYEHGEIRGLSNILDIVRAQAPGDIVAVDLIRQANKWVYRFQVVDADGRRKTVDVDAGAGVIMRDGEGD</sequence>
<accession>A0A8E2W5C3</accession>
<feature type="signal peptide" evidence="1">
    <location>
        <begin position="1"/>
        <end position="26"/>
    </location>
</feature>